<protein>
    <recommendedName>
        <fullName evidence="2">PIH1 N-terminal domain-containing protein</fullName>
    </recommendedName>
</protein>
<name>A0A7R9KXK5_9ACAR</name>
<dbReference type="InterPro" id="IPR012981">
    <property type="entry name" value="PIH1_N"/>
</dbReference>
<dbReference type="Proteomes" id="UP000759131">
    <property type="component" value="Unassembled WGS sequence"/>
</dbReference>
<accession>A0A7R9KXK5</accession>
<reference evidence="3" key="1">
    <citation type="submission" date="2020-11" db="EMBL/GenBank/DDBJ databases">
        <authorList>
            <person name="Tran Van P."/>
        </authorList>
    </citation>
    <scope>NUCLEOTIDE SEQUENCE</scope>
</reference>
<evidence type="ECO:0000259" key="2">
    <source>
        <dbReference type="Pfam" id="PF08190"/>
    </source>
</evidence>
<keyword evidence="4" id="KW-1185">Reference proteome</keyword>
<feature type="region of interest" description="Disordered" evidence="1">
    <location>
        <begin position="112"/>
        <end position="133"/>
    </location>
</feature>
<feature type="domain" description="PIH1 N-terminal" evidence="2">
    <location>
        <begin position="51"/>
        <end position="118"/>
    </location>
</feature>
<dbReference type="Pfam" id="PF08190">
    <property type="entry name" value="PIH1"/>
    <property type="match status" value="1"/>
</dbReference>
<dbReference type="AlphaFoldDB" id="A0A7R9KXK5"/>
<organism evidence="3">
    <name type="scientific">Medioppia subpectinata</name>
    <dbReference type="NCBI Taxonomy" id="1979941"/>
    <lineage>
        <taxon>Eukaryota</taxon>
        <taxon>Metazoa</taxon>
        <taxon>Ecdysozoa</taxon>
        <taxon>Arthropoda</taxon>
        <taxon>Chelicerata</taxon>
        <taxon>Arachnida</taxon>
        <taxon>Acari</taxon>
        <taxon>Acariformes</taxon>
        <taxon>Sarcoptiformes</taxon>
        <taxon>Oribatida</taxon>
        <taxon>Brachypylina</taxon>
        <taxon>Oppioidea</taxon>
        <taxon>Oppiidae</taxon>
        <taxon>Medioppia</taxon>
    </lineage>
</organism>
<sequence length="213" mass="24496">MSKEKKKNNYLEVTESPNDRQFESLFKQIISPDKWSTPDIHEDIEESKSVGFCLKTKDLNTNEKIFINFCHSSMMKAPTLDLNEEELRELLASEDSTSFTIPLILTQFKPTSDKSGSNAREMSDNNSYNNKIDINSDKSDDKLIVNDLNAFLNINDSNEGDNGLDYEYVKSNSNNKLIQYINHNDGNDWPKTETNFNPVRKRSQTEAILDDKH</sequence>
<feature type="compositionally biased region" description="Polar residues" evidence="1">
    <location>
        <begin position="112"/>
        <end position="128"/>
    </location>
</feature>
<evidence type="ECO:0000313" key="3">
    <source>
        <dbReference type="EMBL" id="CAD7630007.1"/>
    </source>
</evidence>
<gene>
    <name evidence="3" type="ORF">OSB1V03_LOCUS10421</name>
</gene>
<evidence type="ECO:0000313" key="4">
    <source>
        <dbReference type="Proteomes" id="UP000759131"/>
    </source>
</evidence>
<proteinExistence type="predicted"/>
<evidence type="ECO:0000256" key="1">
    <source>
        <dbReference type="SAM" id="MobiDB-lite"/>
    </source>
</evidence>
<dbReference type="EMBL" id="OC862187">
    <property type="protein sequence ID" value="CAD7630007.1"/>
    <property type="molecule type" value="Genomic_DNA"/>
</dbReference>
<dbReference type="OrthoDB" id="6492656at2759"/>
<dbReference type="EMBL" id="CAJPIZ010007612">
    <property type="protein sequence ID" value="CAG2110437.1"/>
    <property type="molecule type" value="Genomic_DNA"/>
</dbReference>